<organism evidence="6 7">
    <name type="scientific">Lactarius akahatsu</name>
    <dbReference type="NCBI Taxonomy" id="416441"/>
    <lineage>
        <taxon>Eukaryota</taxon>
        <taxon>Fungi</taxon>
        <taxon>Dikarya</taxon>
        <taxon>Basidiomycota</taxon>
        <taxon>Agaricomycotina</taxon>
        <taxon>Agaricomycetes</taxon>
        <taxon>Russulales</taxon>
        <taxon>Russulaceae</taxon>
        <taxon>Lactarius</taxon>
    </lineage>
</organism>
<dbReference type="Proteomes" id="UP001201163">
    <property type="component" value="Unassembled WGS sequence"/>
</dbReference>
<keyword evidence="7" id="KW-1185">Reference proteome</keyword>
<dbReference type="InterPro" id="IPR036910">
    <property type="entry name" value="HMG_box_dom_sf"/>
</dbReference>
<feature type="region of interest" description="Disordered" evidence="4">
    <location>
        <begin position="63"/>
        <end position="98"/>
    </location>
</feature>
<dbReference type="Gene3D" id="1.10.30.10">
    <property type="entry name" value="High mobility group box domain"/>
    <property type="match status" value="1"/>
</dbReference>
<evidence type="ECO:0000256" key="3">
    <source>
        <dbReference type="PROSITE-ProRule" id="PRU00267"/>
    </source>
</evidence>
<feature type="domain" description="HMG box" evidence="5">
    <location>
        <begin position="97"/>
        <end position="165"/>
    </location>
</feature>
<feature type="region of interest" description="Disordered" evidence="4">
    <location>
        <begin position="182"/>
        <end position="294"/>
    </location>
</feature>
<keyword evidence="2 3" id="KW-0539">Nucleus</keyword>
<sequence length="294" mass="31931">MANPQQNSATAQLEYQKLMLLASLGSVAQQMRHCASAVDQFAQTLSQASFSGSSLPSLEVVQAGNGNKRQGTEDDDIDGPTKKRRVSNKKVKDPDAPKRAASSYIFFQNDLRQELRKQHPDISAAEVMSRVSKQWADMTREQKAPYERLQAEAKQKWEAEKRAYDERRGIVATTKPAVHKAVVAPVEEPVHRNGSPGIQLARKLSESNDSSTDTSPSDKSEGEEDGAGGNSDEDGDEDEEDGDKEPPPPPPPPKSKARSKAEVATASAAKSKGKVSSPTAPMPARQEKKKRSKA</sequence>
<evidence type="ECO:0000259" key="5">
    <source>
        <dbReference type="PROSITE" id="PS50118"/>
    </source>
</evidence>
<dbReference type="PANTHER" id="PTHR46040:SF3">
    <property type="entry name" value="HIGH MOBILITY GROUP PROTEIN 2"/>
    <property type="match status" value="1"/>
</dbReference>
<dbReference type="InterPro" id="IPR009071">
    <property type="entry name" value="HMG_box_dom"/>
</dbReference>
<evidence type="ECO:0000256" key="2">
    <source>
        <dbReference type="ARBA" id="ARBA00023242"/>
    </source>
</evidence>
<reference evidence="6" key="1">
    <citation type="submission" date="2022-01" db="EMBL/GenBank/DDBJ databases">
        <title>Comparative genomics reveals a dynamic genome evolution in the ectomycorrhizal milk-cap (Lactarius) mushrooms.</title>
        <authorList>
            <consortium name="DOE Joint Genome Institute"/>
            <person name="Lebreton A."/>
            <person name="Tang N."/>
            <person name="Kuo A."/>
            <person name="LaButti K."/>
            <person name="Drula E."/>
            <person name="Barry K."/>
            <person name="Clum A."/>
            <person name="Lipzen A."/>
            <person name="Mousain D."/>
            <person name="Ng V."/>
            <person name="Wang R."/>
            <person name="Wang X."/>
            <person name="Dai Y."/>
            <person name="Henrissat B."/>
            <person name="Grigoriev I.V."/>
            <person name="Guerin-Laguette A."/>
            <person name="Yu F."/>
            <person name="Martin F.M."/>
        </authorList>
    </citation>
    <scope>NUCLEOTIDE SEQUENCE</scope>
    <source>
        <strain evidence="6">QP</strain>
    </source>
</reference>
<accession>A0AAD4L9T8</accession>
<feature type="compositionally biased region" description="Low complexity" evidence="4">
    <location>
        <begin position="207"/>
        <end position="217"/>
    </location>
</feature>
<evidence type="ECO:0000256" key="4">
    <source>
        <dbReference type="SAM" id="MobiDB-lite"/>
    </source>
</evidence>
<evidence type="ECO:0000313" key="7">
    <source>
        <dbReference type="Proteomes" id="UP001201163"/>
    </source>
</evidence>
<dbReference type="AlphaFoldDB" id="A0AAD4L9T8"/>
<dbReference type="InterPro" id="IPR051965">
    <property type="entry name" value="ChromReg_NeuronalGeneExpr"/>
</dbReference>
<dbReference type="GO" id="GO:0005634">
    <property type="term" value="C:nucleus"/>
    <property type="evidence" value="ECO:0007669"/>
    <property type="project" value="UniProtKB-UniRule"/>
</dbReference>
<evidence type="ECO:0000256" key="1">
    <source>
        <dbReference type="ARBA" id="ARBA00023125"/>
    </source>
</evidence>
<dbReference type="PANTHER" id="PTHR46040">
    <property type="entry name" value="HIGH MOBILITY GROUP PROTEIN 2"/>
    <property type="match status" value="1"/>
</dbReference>
<dbReference type="SUPFAM" id="SSF47095">
    <property type="entry name" value="HMG-box"/>
    <property type="match status" value="1"/>
</dbReference>
<keyword evidence="1 3" id="KW-0238">DNA-binding</keyword>
<feature type="compositionally biased region" description="Acidic residues" evidence="4">
    <location>
        <begin position="221"/>
        <end position="243"/>
    </location>
</feature>
<proteinExistence type="predicted"/>
<dbReference type="Pfam" id="PF00505">
    <property type="entry name" value="HMG_box"/>
    <property type="match status" value="1"/>
</dbReference>
<dbReference type="PROSITE" id="PS50118">
    <property type="entry name" value="HMG_BOX_2"/>
    <property type="match status" value="1"/>
</dbReference>
<name>A0AAD4L9T8_9AGAM</name>
<evidence type="ECO:0000313" key="6">
    <source>
        <dbReference type="EMBL" id="KAH8985886.1"/>
    </source>
</evidence>
<dbReference type="GO" id="GO:0010468">
    <property type="term" value="P:regulation of gene expression"/>
    <property type="evidence" value="ECO:0007669"/>
    <property type="project" value="TreeGrafter"/>
</dbReference>
<comment type="caution">
    <text evidence="6">The sequence shown here is derived from an EMBL/GenBank/DDBJ whole genome shotgun (WGS) entry which is preliminary data.</text>
</comment>
<dbReference type="GO" id="GO:0003677">
    <property type="term" value="F:DNA binding"/>
    <property type="evidence" value="ECO:0007669"/>
    <property type="project" value="UniProtKB-UniRule"/>
</dbReference>
<dbReference type="SMART" id="SM00398">
    <property type="entry name" value="HMG"/>
    <property type="match status" value="1"/>
</dbReference>
<protein>
    <recommendedName>
        <fullName evidence="5">HMG box domain-containing protein</fullName>
    </recommendedName>
</protein>
<feature type="DNA-binding region" description="HMG box" evidence="3">
    <location>
        <begin position="97"/>
        <end position="165"/>
    </location>
</feature>
<dbReference type="EMBL" id="JAKELL010000059">
    <property type="protein sequence ID" value="KAH8985886.1"/>
    <property type="molecule type" value="Genomic_DNA"/>
</dbReference>
<feature type="compositionally biased region" description="Low complexity" evidence="4">
    <location>
        <begin position="264"/>
        <end position="277"/>
    </location>
</feature>
<gene>
    <name evidence="6" type="ORF">EDB92DRAFT_1881348</name>
</gene>